<protein>
    <recommendedName>
        <fullName evidence="3">Secretion system C-terminal sorting domain-containing protein</fullName>
    </recommendedName>
</protein>
<evidence type="ECO:0000259" key="3">
    <source>
        <dbReference type="Pfam" id="PF18962"/>
    </source>
</evidence>
<gene>
    <name evidence="4" type="ORF">GCM10011444_18050</name>
</gene>
<organism evidence="4 5">
    <name type="scientific">Winogradskyella haliclonae</name>
    <dbReference type="NCBI Taxonomy" id="2048558"/>
    <lineage>
        <taxon>Bacteria</taxon>
        <taxon>Pseudomonadati</taxon>
        <taxon>Bacteroidota</taxon>
        <taxon>Flavobacteriia</taxon>
        <taxon>Flavobacteriales</taxon>
        <taxon>Flavobacteriaceae</taxon>
        <taxon>Winogradskyella</taxon>
    </lineage>
</organism>
<dbReference type="NCBIfam" id="TIGR04183">
    <property type="entry name" value="Por_Secre_tail"/>
    <property type="match status" value="1"/>
</dbReference>
<feature type="domain" description="Secretion system C-terminal sorting" evidence="3">
    <location>
        <begin position="276"/>
        <end position="332"/>
    </location>
</feature>
<name>A0ABQ2BZX4_9FLAO</name>
<dbReference type="RefSeq" id="WP_188374407.1">
    <property type="nucleotide sequence ID" value="NZ_BMDQ01000002.1"/>
</dbReference>
<proteinExistence type="predicted"/>
<comment type="caution">
    <text evidence="4">The sequence shown here is derived from an EMBL/GenBank/DDBJ whole genome shotgun (WGS) entry which is preliminary data.</text>
</comment>
<sequence length="333" mass="35450">MKSTLLYLSLFFISGVSAQVIFQEDFSALNTNQSLNGQGSWSNDTSMGGTGAVFGGTPSNVVAFSLSYPDYGSSANSVQSINNINSDGPGHLFSSSITAGTFYTSFVMNISDSPSSSPFDVIRVLNGSAFSTALRIWVQDSGSGFSIGIKSGDSSNNGAVTSQVYSFNTAYLVVLKYTINSGASNDELELFINPNYVNGEPVSSTLIAPAPAIENSSSIDRLAFAWNVPNSGRFSGHVGLVSVASTWSDLVLSNTNIRYNNLDVKYINNSKSVQFSASVSGQLNIYNITGQSIKALQLNNDSMVNLSDLKKGIYLSKFTSNIGETKIVKFVIN</sequence>
<evidence type="ECO:0000256" key="2">
    <source>
        <dbReference type="SAM" id="SignalP"/>
    </source>
</evidence>
<evidence type="ECO:0000313" key="5">
    <source>
        <dbReference type="Proteomes" id="UP000624701"/>
    </source>
</evidence>
<feature type="chain" id="PRO_5045278369" description="Secretion system C-terminal sorting domain-containing protein" evidence="2">
    <location>
        <begin position="19"/>
        <end position="333"/>
    </location>
</feature>
<evidence type="ECO:0000256" key="1">
    <source>
        <dbReference type="ARBA" id="ARBA00022729"/>
    </source>
</evidence>
<accession>A0ABQ2BZX4</accession>
<dbReference type="Proteomes" id="UP000624701">
    <property type="component" value="Unassembled WGS sequence"/>
</dbReference>
<dbReference type="InterPro" id="IPR026444">
    <property type="entry name" value="Secre_tail"/>
</dbReference>
<keyword evidence="1 2" id="KW-0732">Signal</keyword>
<dbReference type="EMBL" id="BMDQ01000002">
    <property type="protein sequence ID" value="GGI57496.1"/>
    <property type="molecule type" value="Genomic_DNA"/>
</dbReference>
<dbReference type="Pfam" id="PF18962">
    <property type="entry name" value="Por_Secre_tail"/>
    <property type="match status" value="1"/>
</dbReference>
<evidence type="ECO:0000313" key="4">
    <source>
        <dbReference type="EMBL" id="GGI57496.1"/>
    </source>
</evidence>
<feature type="signal peptide" evidence="2">
    <location>
        <begin position="1"/>
        <end position="18"/>
    </location>
</feature>
<keyword evidence="5" id="KW-1185">Reference proteome</keyword>
<reference evidence="5" key="1">
    <citation type="journal article" date="2019" name="Int. J. Syst. Evol. Microbiol.">
        <title>The Global Catalogue of Microorganisms (GCM) 10K type strain sequencing project: providing services to taxonomists for standard genome sequencing and annotation.</title>
        <authorList>
            <consortium name="The Broad Institute Genomics Platform"/>
            <consortium name="The Broad Institute Genome Sequencing Center for Infectious Disease"/>
            <person name="Wu L."/>
            <person name="Ma J."/>
        </authorList>
    </citation>
    <scope>NUCLEOTIDE SEQUENCE [LARGE SCALE GENOMIC DNA]</scope>
    <source>
        <strain evidence="5">CCM 8681</strain>
    </source>
</reference>